<dbReference type="InterPro" id="IPR011009">
    <property type="entry name" value="Kinase-like_dom_sf"/>
</dbReference>
<evidence type="ECO:0000313" key="5">
    <source>
        <dbReference type="EMBL" id="KAK3854737.1"/>
    </source>
</evidence>
<proteinExistence type="inferred from homology"/>
<dbReference type="PANTHER" id="PTHR45890:SF1">
    <property type="entry name" value="AARF DOMAIN CONTAINING KINASE 2"/>
    <property type="match status" value="1"/>
</dbReference>
<dbReference type="GO" id="GO:0005739">
    <property type="term" value="C:mitochondrion"/>
    <property type="evidence" value="ECO:0007669"/>
    <property type="project" value="TreeGrafter"/>
</dbReference>
<sequence>MKNGSSSRLEIAKCRLGTKMYCKPHVHSLKSHVRHGGLKSHVRHRGLKSHVRHGGLKSHVRLGSLKPYVRHRGLKSHVRLGSLKSYVRHGGLKSHVRLGSLKSYVRHGALKSHVRLGSLKSHVRHGGLKSHVRHGGLKSHVRQGGLKTHVRLGGSTLTDAWWALLLTAMEFSGPILVKLGQWASTRHDLFPETCCSQLSRLQRRARPHSWQYTLRQMRRAFGHSWRKVFVKFDNDGNPVGSGCVAQVYKVWMSKDAISDEELLEQIILEMDDENSNWYEGLEILGFGSLLSNKWNREKEEAAALSDWRTRRKQKEEEERRLAQEITQAEDGSGGGLLSVVETLTQDLLTSENTESPDESGQVGSANEEEQQSEEMAINEEWQESDLAVSLCKSLLPVDDAPPDDLEGLVPVAIKVLHPGVESAFRRDLQIMECGAWILTLLVPRLKWLSLTQCVQEFAEVMEAQINLKKEANNLETFSENFADVPFIKFPRPLRPYVTRKVLVETYEEGDPMTDILYAPPEQASPQLKKDLAQIGVDALLKMVFVDNLVHGDLHPGNILVQNNNNNNDHDTHTTTTRMMMVDVGCDTMVMDVVPDPNPLRLCILDCGIVSRLTRPDLDKLRAVFKQVVLGDGVSVGQLFLQHSVHQCTDPEAFKSDISSLVDNARHTHISLGQVDIGVLLQSVFGVLVHHRVRLDSAFSAVVLAIFVLEGLGRALDPDMDILERARPVLVTGRV</sequence>
<accession>A0AAE1BPS6</accession>
<evidence type="ECO:0000256" key="2">
    <source>
        <dbReference type="SAM" id="Coils"/>
    </source>
</evidence>
<dbReference type="Proteomes" id="UP001286313">
    <property type="component" value="Unassembled WGS sequence"/>
</dbReference>
<feature type="domain" description="ABC1 atypical kinase-like" evidence="4">
    <location>
        <begin position="411"/>
        <end position="635"/>
    </location>
</feature>
<evidence type="ECO:0000259" key="4">
    <source>
        <dbReference type="Pfam" id="PF03109"/>
    </source>
</evidence>
<feature type="region of interest" description="Disordered" evidence="3">
    <location>
        <begin position="349"/>
        <end position="374"/>
    </location>
</feature>
<dbReference type="EMBL" id="JAWQEG010006469">
    <property type="protein sequence ID" value="KAK3854737.1"/>
    <property type="molecule type" value="Genomic_DNA"/>
</dbReference>
<evidence type="ECO:0000256" key="1">
    <source>
        <dbReference type="ARBA" id="ARBA00009670"/>
    </source>
</evidence>
<evidence type="ECO:0000313" key="6">
    <source>
        <dbReference type="Proteomes" id="UP001286313"/>
    </source>
</evidence>
<comment type="caution">
    <text evidence="5">The sequence shown here is derived from an EMBL/GenBank/DDBJ whole genome shotgun (WGS) entry which is preliminary data.</text>
</comment>
<keyword evidence="2" id="KW-0175">Coiled coil</keyword>
<gene>
    <name evidence="5" type="ORF">Pcinc_038803</name>
</gene>
<keyword evidence="6" id="KW-1185">Reference proteome</keyword>
<dbReference type="Pfam" id="PF03109">
    <property type="entry name" value="ABC1"/>
    <property type="match status" value="1"/>
</dbReference>
<reference evidence="5" key="1">
    <citation type="submission" date="2023-10" db="EMBL/GenBank/DDBJ databases">
        <title>Genome assemblies of two species of porcelain crab, Petrolisthes cinctipes and Petrolisthes manimaculis (Anomura: Porcellanidae).</title>
        <authorList>
            <person name="Angst P."/>
        </authorList>
    </citation>
    <scope>NUCLEOTIDE SEQUENCE</scope>
    <source>
        <strain evidence="5">PB745_01</strain>
        <tissue evidence="5">Gill</tissue>
    </source>
</reference>
<comment type="similarity">
    <text evidence="1">Belongs to the protein kinase superfamily. ADCK protein kinase family.</text>
</comment>
<dbReference type="SUPFAM" id="SSF56112">
    <property type="entry name" value="Protein kinase-like (PK-like)"/>
    <property type="match status" value="1"/>
</dbReference>
<dbReference type="AlphaFoldDB" id="A0AAE1BPS6"/>
<feature type="coiled-coil region" evidence="2">
    <location>
        <begin position="304"/>
        <end position="331"/>
    </location>
</feature>
<organism evidence="5 6">
    <name type="scientific">Petrolisthes cinctipes</name>
    <name type="common">Flat porcelain crab</name>
    <dbReference type="NCBI Taxonomy" id="88211"/>
    <lineage>
        <taxon>Eukaryota</taxon>
        <taxon>Metazoa</taxon>
        <taxon>Ecdysozoa</taxon>
        <taxon>Arthropoda</taxon>
        <taxon>Crustacea</taxon>
        <taxon>Multicrustacea</taxon>
        <taxon>Malacostraca</taxon>
        <taxon>Eumalacostraca</taxon>
        <taxon>Eucarida</taxon>
        <taxon>Decapoda</taxon>
        <taxon>Pleocyemata</taxon>
        <taxon>Anomura</taxon>
        <taxon>Galatheoidea</taxon>
        <taxon>Porcellanidae</taxon>
        <taxon>Petrolisthes</taxon>
    </lineage>
</organism>
<protein>
    <recommendedName>
        <fullName evidence="4">ABC1 atypical kinase-like domain-containing protein</fullName>
    </recommendedName>
</protein>
<dbReference type="InterPro" id="IPR052402">
    <property type="entry name" value="ADCK_kinase"/>
</dbReference>
<dbReference type="InterPro" id="IPR004147">
    <property type="entry name" value="ABC1_dom"/>
</dbReference>
<evidence type="ECO:0000256" key="3">
    <source>
        <dbReference type="SAM" id="MobiDB-lite"/>
    </source>
</evidence>
<dbReference type="PANTHER" id="PTHR45890">
    <property type="entry name" value="AARF DOMAIN CONTAINING KINASE 2 (PREDICTED)"/>
    <property type="match status" value="1"/>
</dbReference>
<name>A0AAE1BPS6_PETCI</name>
<dbReference type="CDD" id="cd13971">
    <property type="entry name" value="ADCK2-like"/>
    <property type="match status" value="1"/>
</dbReference>
<dbReference type="InterPro" id="IPR044095">
    <property type="entry name" value="ADCK2_dom"/>
</dbReference>